<evidence type="ECO:0000313" key="3">
    <source>
        <dbReference type="Proteomes" id="UP001305702"/>
    </source>
</evidence>
<dbReference type="InterPro" id="IPR003779">
    <property type="entry name" value="CMD-like"/>
</dbReference>
<name>A0AA96LBW6_9BACL</name>
<protein>
    <submittedName>
        <fullName evidence="2">Carboxymuconolactone decarboxylase family protein</fullName>
    </submittedName>
</protein>
<feature type="domain" description="Carboxymuconolactone decarboxylase-like" evidence="1">
    <location>
        <begin position="34"/>
        <end position="118"/>
    </location>
</feature>
<dbReference type="AlphaFoldDB" id="A0AA96LBW6"/>
<evidence type="ECO:0000259" key="1">
    <source>
        <dbReference type="Pfam" id="PF02627"/>
    </source>
</evidence>
<dbReference type="KEGG" id="paun:MJA45_22160"/>
<dbReference type="Gene3D" id="1.20.1290.10">
    <property type="entry name" value="AhpD-like"/>
    <property type="match status" value="1"/>
</dbReference>
<dbReference type="InterPro" id="IPR052512">
    <property type="entry name" value="4CMD/NDH-1_regulator"/>
</dbReference>
<dbReference type="Pfam" id="PF02627">
    <property type="entry name" value="CMD"/>
    <property type="match status" value="1"/>
</dbReference>
<sequence length="125" mass="13698">MNSSEHFETGLKMAEAIGGAKGYEAVQAVLRDMPELGRYVVEFGFGGIYARSGLDLKQREIASISSLISQGDSADQLRFHFHAALHVGLTREEVVEVILHCLPHVGIPKVMNAMRVFQTIADGQE</sequence>
<gene>
    <name evidence="2" type="ORF">MJA45_22160</name>
</gene>
<dbReference type="Proteomes" id="UP001305702">
    <property type="component" value="Chromosome"/>
</dbReference>
<dbReference type="EMBL" id="CP130318">
    <property type="protein sequence ID" value="WNQ10298.1"/>
    <property type="molecule type" value="Genomic_DNA"/>
</dbReference>
<dbReference type="PANTHER" id="PTHR33570:SF2">
    <property type="entry name" value="CARBOXYMUCONOLACTONE DECARBOXYLASE-LIKE DOMAIN-CONTAINING PROTEIN"/>
    <property type="match status" value="1"/>
</dbReference>
<organism evidence="2 3">
    <name type="scientific">Paenibacillus aurantius</name>
    <dbReference type="NCBI Taxonomy" id="2918900"/>
    <lineage>
        <taxon>Bacteria</taxon>
        <taxon>Bacillati</taxon>
        <taxon>Bacillota</taxon>
        <taxon>Bacilli</taxon>
        <taxon>Bacillales</taxon>
        <taxon>Paenibacillaceae</taxon>
        <taxon>Paenibacillus</taxon>
    </lineage>
</organism>
<dbReference type="RefSeq" id="WP_315604072.1">
    <property type="nucleotide sequence ID" value="NZ_CP130318.1"/>
</dbReference>
<dbReference type="InterPro" id="IPR029032">
    <property type="entry name" value="AhpD-like"/>
</dbReference>
<proteinExistence type="predicted"/>
<dbReference type="SUPFAM" id="SSF69118">
    <property type="entry name" value="AhpD-like"/>
    <property type="match status" value="1"/>
</dbReference>
<reference evidence="2 3" key="1">
    <citation type="submission" date="2022-02" db="EMBL/GenBank/DDBJ databases">
        <title>Paenibacillus sp. MBLB1776 Whole Genome Shotgun Sequencing.</title>
        <authorList>
            <person name="Hwang C.Y."/>
            <person name="Cho E.-S."/>
            <person name="Seo M.-J."/>
        </authorList>
    </citation>
    <scope>NUCLEOTIDE SEQUENCE [LARGE SCALE GENOMIC DNA]</scope>
    <source>
        <strain evidence="2 3">MBLB1776</strain>
    </source>
</reference>
<accession>A0AA96LBW6</accession>
<dbReference type="PANTHER" id="PTHR33570">
    <property type="entry name" value="4-CARBOXYMUCONOLACTONE DECARBOXYLASE FAMILY PROTEIN"/>
    <property type="match status" value="1"/>
</dbReference>
<evidence type="ECO:0000313" key="2">
    <source>
        <dbReference type="EMBL" id="WNQ10298.1"/>
    </source>
</evidence>
<keyword evidence="3" id="KW-1185">Reference proteome</keyword>
<dbReference type="GO" id="GO:0051920">
    <property type="term" value="F:peroxiredoxin activity"/>
    <property type="evidence" value="ECO:0007669"/>
    <property type="project" value="InterPro"/>
</dbReference>